<dbReference type="Proteomes" id="UP001479436">
    <property type="component" value="Unassembled WGS sequence"/>
</dbReference>
<feature type="compositionally biased region" description="Polar residues" evidence="1">
    <location>
        <begin position="403"/>
        <end position="418"/>
    </location>
</feature>
<keyword evidence="2" id="KW-1133">Transmembrane helix</keyword>
<comment type="caution">
    <text evidence="4">The sequence shown here is derived from an EMBL/GenBank/DDBJ whole genome shotgun (WGS) entry which is preliminary data.</text>
</comment>
<evidence type="ECO:0000313" key="4">
    <source>
        <dbReference type="EMBL" id="KAK9720190.1"/>
    </source>
</evidence>
<evidence type="ECO:0000256" key="1">
    <source>
        <dbReference type="SAM" id="MobiDB-lite"/>
    </source>
</evidence>
<feature type="transmembrane region" description="Helical" evidence="2">
    <location>
        <begin position="148"/>
        <end position="168"/>
    </location>
</feature>
<keyword evidence="2" id="KW-0472">Membrane</keyword>
<accession>A0ABR2W4U7</accession>
<feature type="compositionally biased region" description="Polar residues" evidence="1">
    <location>
        <begin position="368"/>
        <end position="384"/>
    </location>
</feature>
<evidence type="ECO:0000313" key="5">
    <source>
        <dbReference type="Proteomes" id="UP001479436"/>
    </source>
</evidence>
<feature type="region of interest" description="Disordered" evidence="1">
    <location>
        <begin position="282"/>
        <end position="484"/>
    </location>
</feature>
<keyword evidence="2" id="KW-0812">Transmembrane</keyword>
<feature type="chain" id="PRO_5046855266" evidence="3">
    <location>
        <begin position="21"/>
        <end position="534"/>
    </location>
</feature>
<keyword evidence="5" id="KW-1185">Reference proteome</keyword>
<name>A0ABR2W4U7_9FUNG</name>
<feature type="compositionally biased region" description="Basic and acidic residues" evidence="1">
    <location>
        <begin position="326"/>
        <end position="335"/>
    </location>
</feature>
<keyword evidence="3" id="KW-0732">Signal</keyword>
<feature type="compositionally biased region" description="Polar residues" evidence="1">
    <location>
        <begin position="457"/>
        <end position="473"/>
    </location>
</feature>
<dbReference type="EMBL" id="JASJQH010007022">
    <property type="protein sequence ID" value="KAK9720190.1"/>
    <property type="molecule type" value="Genomic_DNA"/>
</dbReference>
<feature type="signal peptide" evidence="3">
    <location>
        <begin position="1"/>
        <end position="20"/>
    </location>
</feature>
<feature type="compositionally biased region" description="Basic and acidic residues" evidence="1">
    <location>
        <begin position="433"/>
        <end position="446"/>
    </location>
</feature>
<evidence type="ECO:0000256" key="3">
    <source>
        <dbReference type="SAM" id="SignalP"/>
    </source>
</evidence>
<reference evidence="4 5" key="1">
    <citation type="submission" date="2023-04" db="EMBL/GenBank/DDBJ databases">
        <title>Genome of Basidiobolus ranarum AG-B5.</title>
        <authorList>
            <person name="Stajich J.E."/>
            <person name="Carter-House D."/>
            <person name="Gryganskyi A."/>
        </authorList>
    </citation>
    <scope>NUCLEOTIDE SEQUENCE [LARGE SCALE GENOMIC DNA]</scope>
    <source>
        <strain evidence="4 5">AG-B5</strain>
    </source>
</reference>
<organism evidence="4 5">
    <name type="scientific">Basidiobolus ranarum</name>
    <dbReference type="NCBI Taxonomy" id="34480"/>
    <lineage>
        <taxon>Eukaryota</taxon>
        <taxon>Fungi</taxon>
        <taxon>Fungi incertae sedis</taxon>
        <taxon>Zoopagomycota</taxon>
        <taxon>Entomophthoromycotina</taxon>
        <taxon>Basidiobolomycetes</taxon>
        <taxon>Basidiobolales</taxon>
        <taxon>Basidiobolaceae</taxon>
        <taxon>Basidiobolus</taxon>
    </lineage>
</organism>
<protein>
    <submittedName>
        <fullName evidence="4">Uncharacterized protein</fullName>
    </submittedName>
</protein>
<feature type="compositionally biased region" description="Basic and acidic residues" evidence="1">
    <location>
        <begin position="385"/>
        <end position="401"/>
    </location>
</feature>
<sequence>MFNFLTSITILAVLINFIESACFYATDPGWYATSKYHYQLSVCPTQSESTILSTITFPSQYKVETSPSECKPNGDNSFECNSSGDFMSFDLFTPDNLNGKPSVTVLVEKELCEFATSCSAVSSKKDDSESKDNGMISLGPFGTYPKPAAIGGLCAFCCVILIGSYLVYRRSRMYSRRRSDEPTERRNLWQWVCGSSRRQTGSRFNKRNVANSKKMNTGNVVSKRNLNLHLNLEEGNSNLQPKKLDTLPLERFSINELGSGVKNIPSSSVLLNLDDAVQKPSLSVKKTTHVRREPSTKIRSKVHEAKSTEKPTSSKTMKRTKAAPHPIEDKTEHSSKQHPTIATSSEQDKSHPSTAKVSRSKTTRDNVRSQNPAREPQRSSTTKRNNLENRRVTSNDDDKPLSRNKSIKSSQSYDSDNTPLKLYKSKSVSTKPRKIEVDERSIDSKDNTPLGLIGHSKSVNVSKPTSNVLSNSQPDSPGDDDLPLLHPTLIKLRAAQENTLLRDSNGASTSSKESSVEDLHYSEEIFDMYKNNHQ</sequence>
<feature type="compositionally biased region" description="Basic and acidic residues" evidence="1">
    <location>
        <begin position="290"/>
        <end position="309"/>
    </location>
</feature>
<gene>
    <name evidence="4" type="ORF">K7432_004313</name>
</gene>
<feature type="compositionally biased region" description="Polar residues" evidence="1">
    <location>
        <begin position="501"/>
        <end position="513"/>
    </location>
</feature>
<proteinExistence type="predicted"/>
<evidence type="ECO:0000256" key="2">
    <source>
        <dbReference type="SAM" id="Phobius"/>
    </source>
</evidence>
<feature type="region of interest" description="Disordered" evidence="1">
    <location>
        <begin position="501"/>
        <end position="521"/>
    </location>
</feature>